<feature type="region of interest" description="Disordered" evidence="1">
    <location>
        <begin position="36"/>
        <end position="55"/>
    </location>
</feature>
<keyword evidence="3" id="KW-1185">Reference proteome</keyword>
<proteinExistence type="predicted"/>
<dbReference type="AlphaFoldDB" id="A0A392NW98"/>
<evidence type="ECO:0000256" key="1">
    <source>
        <dbReference type="SAM" id="MobiDB-lite"/>
    </source>
</evidence>
<evidence type="ECO:0000313" key="3">
    <source>
        <dbReference type="Proteomes" id="UP000265520"/>
    </source>
</evidence>
<feature type="compositionally biased region" description="Acidic residues" evidence="1">
    <location>
        <begin position="41"/>
        <end position="55"/>
    </location>
</feature>
<evidence type="ECO:0000313" key="2">
    <source>
        <dbReference type="EMBL" id="MCI03724.1"/>
    </source>
</evidence>
<dbReference type="Proteomes" id="UP000265520">
    <property type="component" value="Unassembled WGS sequence"/>
</dbReference>
<organism evidence="2 3">
    <name type="scientific">Trifolium medium</name>
    <dbReference type="NCBI Taxonomy" id="97028"/>
    <lineage>
        <taxon>Eukaryota</taxon>
        <taxon>Viridiplantae</taxon>
        <taxon>Streptophyta</taxon>
        <taxon>Embryophyta</taxon>
        <taxon>Tracheophyta</taxon>
        <taxon>Spermatophyta</taxon>
        <taxon>Magnoliopsida</taxon>
        <taxon>eudicotyledons</taxon>
        <taxon>Gunneridae</taxon>
        <taxon>Pentapetalae</taxon>
        <taxon>rosids</taxon>
        <taxon>fabids</taxon>
        <taxon>Fabales</taxon>
        <taxon>Fabaceae</taxon>
        <taxon>Papilionoideae</taxon>
        <taxon>50 kb inversion clade</taxon>
        <taxon>NPAAA clade</taxon>
        <taxon>Hologalegina</taxon>
        <taxon>IRL clade</taxon>
        <taxon>Trifolieae</taxon>
        <taxon>Trifolium</taxon>
    </lineage>
</organism>
<accession>A0A392NW98</accession>
<dbReference type="EMBL" id="LXQA010053078">
    <property type="protein sequence ID" value="MCI03724.1"/>
    <property type="molecule type" value="Genomic_DNA"/>
</dbReference>
<feature type="non-terminal residue" evidence="2">
    <location>
        <position position="1"/>
    </location>
</feature>
<sequence length="141" mass="16249">SHPNAKDYRYAPISLFDKLFRAYGKDCANGNCVAPPTDKVEEIDKEDEEQYNDEEYEIGMTQSPSINQSKRKLDHMEIHFRKRNKGASIIAHSISELGKSFRTIIENSSERLCEAANCLGFGKDLVDDIRETLWMSWEKRS</sequence>
<protein>
    <submittedName>
        <fullName evidence="2">Uncharacterized protein</fullName>
    </submittedName>
</protein>
<name>A0A392NW98_9FABA</name>
<reference evidence="2 3" key="1">
    <citation type="journal article" date="2018" name="Front. Plant Sci.">
        <title>Red Clover (Trifolium pratense) and Zigzag Clover (T. medium) - A Picture of Genomic Similarities and Differences.</title>
        <authorList>
            <person name="Dluhosova J."/>
            <person name="Istvanek J."/>
            <person name="Nedelnik J."/>
            <person name="Repkova J."/>
        </authorList>
    </citation>
    <scope>NUCLEOTIDE SEQUENCE [LARGE SCALE GENOMIC DNA]</scope>
    <source>
        <strain evidence="3">cv. 10/8</strain>
        <tissue evidence="2">Leaf</tissue>
    </source>
</reference>
<comment type="caution">
    <text evidence="2">The sequence shown here is derived from an EMBL/GenBank/DDBJ whole genome shotgun (WGS) entry which is preliminary data.</text>
</comment>